<feature type="transmembrane region" description="Helical" evidence="12">
    <location>
        <begin position="357"/>
        <end position="378"/>
    </location>
</feature>
<gene>
    <name evidence="13" type="ORF">SR858_15805</name>
</gene>
<dbReference type="InterPro" id="IPR002585">
    <property type="entry name" value="Cyt-d_ubiquinol_oxidase_su_1"/>
</dbReference>
<keyword evidence="8 12" id="KW-0249">Electron transport</keyword>
<evidence type="ECO:0000256" key="12">
    <source>
        <dbReference type="PIRNR" id="PIRNR006446"/>
    </source>
</evidence>
<keyword evidence="4 12" id="KW-1003">Cell membrane</keyword>
<keyword evidence="9 12" id="KW-1133">Transmembrane helix</keyword>
<feature type="transmembrane region" description="Helical" evidence="12">
    <location>
        <begin position="56"/>
        <end position="77"/>
    </location>
</feature>
<accession>A0ABZ0XSZ3</accession>
<keyword evidence="7 12" id="KW-0479">Metal-binding</keyword>
<keyword evidence="6 12" id="KW-0812">Transmembrane</keyword>
<evidence type="ECO:0000256" key="1">
    <source>
        <dbReference type="ARBA" id="ARBA00004651"/>
    </source>
</evidence>
<keyword evidence="14" id="KW-1185">Reference proteome</keyword>
<evidence type="ECO:0000256" key="4">
    <source>
        <dbReference type="ARBA" id="ARBA00022475"/>
    </source>
</evidence>
<protein>
    <submittedName>
        <fullName evidence="13">Cytochrome ubiquinol oxidase subunit I</fullName>
    </submittedName>
</protein>
<evidence type="ECO:0000256" key="10">
    <source>
        <dbReference type="ARBA" id="ARBA00023004"/>
    </source>
</evidence>
<feature type="transmembrane region" description="Helical" evidence="12">
    <location>
        <begin position="403"/>
        <end position="430"/>
    </location>
</feature>
<keyword evidence="5 12" id="KW-0349">Heme</keyword>
<dbReference type="PIRSF" id="PIRSF006446">
    <property type="entry name" value="Cyt_quinol_oxidase_1"/>
    <property type="match status" value="1"/>
</dbReference>
<feature type="transmembrane region" description="Helical" evidence="12">
    <location>
        <begin position="12"/>
        <end position="35"/>
    </location>
</feature>
<comment type="subcellular location">
    <subcellularLocation>
        <location evidence="12">Cell inner membrane</location>
    </subcellularLocation>
    <subcellularLocation>
        <location evidence="1">Cell membrane</location>
        <topology evidence="1">Multi-pass membrane protein</topology>
    </subcellularLocation>
</comment>
<dbReference type="Proteomes" id="UP001326110">
    <property type="component" value="Chromosome"/>
</dbReference>
<evidence type="ECO:0000313" key="13">
    <source>
        <dbReference type="EMBL" id="WQH02539.1"/>
    </source>
</evidence>
<evidence type="ECO:0000256" key="8">
    <source>
        <dbReference type="ARBA" id="ARBA00022982"/>
    </source>
</evidence>
<dbReference type="PANTHER" id="PTHR30365:SF14">
    <property type="entry name" value="CYTOCHROME BD MENAQUINOL OXIDASE SUBUNIT I-RELATED"/>
    <property type="match status" value="1"/>
</dbReference>
<evidence type="ECO:0000256" key="6">
    <source>
        <dbReference type="ARBA" id="ARBA00022692"/>
    </source>
</evidence>
<keyword evidence="10 12" id="KW-0408">Iron</keyword>
<evidence type="ECO:0000256" key="2">
    <source>
        <dbReference type="ARBA" id="ARBA00009819"/>
    </source>
</evidence>
<name>A0ABZ0XSZ3_9BURK</name>
<dbReference type="Pfam" id="PF01654">
    <property type="entry name" value="Cyt_bd_oxida_I"/>
    <property type="match status" value="1"/>
</dbReference>
<evidence type="ECO:0000256" key="7">
    <source>
        <dbReference type="ARBA" id="ARBA00022723"/>
    </source>
</evidence>
<dbReference type="GeneID" id="43166491"/>
<dbReference type="PANTHER" id="PTHR30365">
    <property type="entry name" value="CYTOCHROME D UBIQUINOL OXIDASE"/>
    <property type="match status" value="1"/>
</dbReference>
<keyword evidence="3 12" id="KW-0813">Transport</keyword>
<evidence type="ECO:0000256" key="11">
    <source>
        <dbReference type="ARBA" id="ARBA00023136"/>
    </source>
</evidence>
<reference evidence="13 14" key="1">
    <citation type="submission" date="2023-11" db="EMBL/GenBank/DDBJ databases">
        <title>MicrobeMod: A computational toolkit for identifying prokaryotic methylation and restriction-modification with nanopore sequencing.</title>
        <authorList>
            <person name="Crits-Christoph A."/>
            <person name="Kang S.C."/>
            <person name="Lee H."/>
            <person name="Ostrov N."/>
        </authorList>
    </citation>
    <scope>NUCLEOTIDE SEQUENCE [LARGE SCALE GENOMIC DNA]</scope>
    <source>
        <strain evidence="13 14">ATCC 25935</strain>
    </source>
</reference>
<organism evidence="13 14">
    <name type="scientific">Duganella zoogloeoides</name>
    <dbReference type="NCBI Taxonomy" id="75659"/>
    <lineage>
        <taxon>Bacteria</taxon>
        <taxon>Pseudomonadati</taxon>
        <taxon>Pseudomonadota</taxon>
        <taxon>Betaproteobacteria</taxon>
        <taxon>Burkholderiales</taxon>
        <taxon>Oxalobacteraceae</taxon>
        <taxon>Telluria group</taxon>
        <taxon>Duganella</taxon>
    </lineage>
</organism>
<dbReference type="EMBL" id="CP140152">
    <property type="protein sequence ID" value="WQH02539.1"/>
    <property type="molecule type" value="Genomic_DNA"/>
</dbReference>
<feature type="transmembrane region" description="Helical" evidence="12">
    <location>
        <begin position="220"/>
        <end position="237"/>
    </location>
</feature>
<sequence>MTGFTALELARIQFGFTISFHIIFPALSIGLASYLTVLELCWLRTRREVYRDLYHFWLKIFAVNFGIGVVSGIVLAYQFGTNWSFFSQYAGGITGPLLTYEVLTAFFLEAGFLGVMLFGWNRVGPGLHCFASAMVAIGTLISTTWILASNSFMQTPQGYRVEHGVLVPDSWFEIIFNPSFPFRLMHMSVGAFLATAMVVAACGAWHLLRKNDTPAVRTMFSMAMWMLLVTAPLQAFLGDAHGINTLEHQPAKIAAIEGHWENHGNDALPLVVFALPDMDGETNRYQVAIPRVGSWILTHTWGGQIRGLKDFPKDDRPNAAIIFFTFRVMVGLGMAMIALAVLGLWLRHRRALYGAQWFLRLTTVMGPAGLIAILAGWYTTEIGRQPWIVYGLLRTRDAVTPHAAATVALSLGLFILVYVFVFGVAITYIFRLLSAAPDQLNPHGSTL</sequence>
<dbReference type="RefSeq" id="WP_019919965.1">
    <property type="nucleotide sequence ID" value="NZ_CP140152.1"/>
</dbReference>
<comment type="similarity">
    <text evidence="2 12">Belongs to the cytochrome ubiquinol oxidase subunit 1 family.</text>
</comment>
<feature type="transmembrane region" description="Helical" evidence="12">
    <location>
        <begin position="187"/>
        <end position="208"/>
    </location>
</feature>
<evidence type="ECO:0000256" key="9">
    <source>
        <dbReference type="ARBA" id="ARBA00022989"/>
    </source>
</evidence>
<feature type="transmembrane region" description="Helical" evidence="12">
    <location>
        <begin position="319"/>
        <end position="345"/>
    </location>
</feature>
<feature type="transmembrane region" description="Helical" evidence="12">
    <location>
        <begin position="127"/>
        <end position="148"/>
    </location>
</feature>
<feature type="transmembrane region" description="Helical" evidence="12">
    <location>
        <begin position="97"/>
        <end position="120"/>
    </location>
</feature>
<keyword evidence="11 12" id="KW-0472">Membrane</keyword>
<proteinExistence type="inferred from homology"/>
<evidence type="ECO:0000256" key="5">
    <source>
        <dbReference type="ARBA" id="ARBA00022617"/>
    </source>
</evidence>
<evidence type="ECO:0000313" key="14">
    <source>
        <dbReference type="Proteomes" id="UP001326110"/>
    </source>
</evidence>
<evidence type="ECO:0000256" key="3">
    <source>
        <dbReference type="ARBA" id="ARBA00022448"/>
    </source>
</evidence>